<evidence type="ECO:0000256" key="3">
    <source>
        <dbReference type="SAM" id="MobiDB-lite"/>
    </source>
</evidence>
<reference evidence="5 6" key="1">
    <citation type="journal article" date="2004" name="Science">
        <title>The genome of the diatom Thalassiosira pseudonana: ecology, evolution, and metabolism.</title>
        <authorList>
            <person name="Armbrust E.V."/>
            <person name="Berges J.A."/>
            <person name="Bowler C."/>
            <person name="Green B.R."/>
            <person name="Martinez D."/>
            <person name="Putnam N.H."/>
            <person name="Zhou S."/>
            <person name="Allen A.E."/>
            <person name="Apt K.E."/>
            <person name="Bechner M."/>
            <person name="Brzezinski M.A."/>
            <person name="Chaal B.K."/>
            <person name="Chiovitti A."/>
            <person name="Davis A.K."/>
            <person name="Demarest M.S."/>
            <person name="Detter J.C."/>
            <person name="Glavina T."/>
            <person name="Goodstein D."/>
            <person name="Hadi M.Z."/>
            <person name="Hellsten U."/>
            <person name="Hildebrand M."/>
            <person name="Jenkins B.D."/>
            <person name="Jurka J."/>
            <person name="Kapitonov V.V."/>
            <person name="Kroger N."/>
            <person name="Lau W.W."/>
            <person name="Lane T.W."/>
            <person name="Larimer F.W."/>
            <person name="Lippmeier J.C."/>
            <person name="Lucas S."/>
            <person name="Medina M."/>
            <person name="Montsant A."/>
            <person name="Obornik M."/>
            <person name="Parker M.S."/>
            <person name="Palenik B."/>
            <person name="Pazour G.J."/>
            <person name="Richardson P.M."/>
            <person name="Rynearson T.A."/>
            <person name="Saito M.A."/>
            <person name="Schwartz D.C."/>
            <person name="Thamatrakoln K."/>
            <person name="Valentin K."/>
            <person name="Vardi A."/>
            <person name="Wilkerson F.P."/>
            <person name="Rokhsar D.S."/>
        </authorList>
    </citation>
    <scope>NUCLEOTIDE SEQUENCE [LARGE SCALE GENOMIC DNA]</scope>
    <source>
        <strain evidence="5 6">CCMP1335</strain>
    </source>
</reference>
<keyword evidence="2" id="KW-0539">Nucleus</keyword>
<comment type="subcellular location">
    <subcellularLocation>
        <location evidence="1">Nucleus</location>
        <location evidence="1">Nucleolus</location>
    </subcellularLocation>
</comment>
<keyword evidence="6" id="KW-1185">Reference proteome</keyword>
<dbReference type="OMA" id="FTICENK"/>
<dbReference type="KEGG" id="tps:THAPSDRAFT_34357"/>
<evidence type="ECO:0000256" key="1">
    <source>
        <dbReference type="ARBA" id="ARBA00004604"/>
    </source>
</evidence>
<evidence type="ECO:0000313" key="5">
    <source>
        <dbReference type="EMBL" id="EED91977.1"/>
    </source>
</evidence>
<dbReference type="PaxDb" id="35128-Thaps34357"/>
<dbReference type="HOGENOM" id="CLU_075129_4_1_1"/>
<evidence type="ECO:0000259" key="4">
    <source>
        <dbReference type="Pfam" id="PF08698"/>
    </source>
</evidence>
<organism evidence="5 6">
    <name type="scientific">Thalassiosira pseudonana</name>
    <name type="common">Marine diatom</name>
    <name type="synonym">Cyclotella nana</name>
    <dbReference type="NCBI Taxonomy" id="35128"/>
    <lineage>
        <taxon>Eukaryota</taxon>
        <taxon>Sar</taxon>
        <taxon>Stramenopiles</taxon>
        <taxon>Ochrophyta</taxon>
        <taxon>Bacillariophyta</taxon>
        <taxon>Coscinodiscophyceae</taxon>
        <taxon>Thalassiosirophycidae</taxon>
        <taxon>Thalassiosirales</taxon>
        <taxon>Thalassiosiraceae</taxon>
        <taxon>Thalassiosira</taxon>
    </lineage>
</organism>
<reference evidence="5 6" key="2">
    <citation type="journal article" date="2008" name="Nature">
        <title>The Phaeodactylum genome reveals the evolutionary history of diatom genomes.</title>
        <authorList>
            <person name="Bowler C."/>
            <person name="Allen A.E."/>
            <person name="Badger J.H."/>
            <person name="Grimwood J."/>
            <person name="Jabbari K."/>
            <person name="Kuo A."/>
            <person name="Maheswari U."/>
            <person name="Martens C."/>
            <person name="Maumus F."/>
            <person name="Otillar R.P."/>
            <person name="Rayko E."/>
            <person name="Salamov A."/>
            <person name="Vandepoele K."/>
            <person name="Beszteri B."/>
            <person name="Gruber A."/>
            <person name="Heijde M."/>
            <person name="Katinka M."/>
            <person name="Mock T."/>
            <person name="Valentin K."/>
            <person name="Verret F."/>
            <person name="Berges J.A."/>
            <person name="Brownlee C."/>
            <person name="Cadoret J.P."/>
            <person name="Chiovitti A."/>
            <person name="Choi C.J."/>
            <person name="Coesel S."/>
            <person name="De Martino A."/>
            <person name="Detter J.C."/>
            <person name="Durkin C."/>
            <person name="Falciatore A."/>
            <person name="Fournet J."/>
            <person name="Haruta M."/>
            <person name="Huysman M.J."/>
            <person name="Jenkins B.D."/>
            <person name="Jiroutova K."/>
            <person name="Jorgensen R.E."/>
            <person name="Joubert Y."/>
            <person name="Kaplan A."/>
            <person name="Kroger N."/>
            <person name="Kroth P.G."/>
            <person name="La Roche J."/>
            <person name="Lindquist E."/>
            <person name="Lommer M."/>
            <person name="Martin-Jezequel V."/>
            <person name="Lopez P.J."/>
            <person name="Lucas S."/>
            <person name="Mangogna M."/>
            <person name="McGinnis K."/>
            <person name="Medlin L.K."/>
            <person name="Montsant A."/>
            <person name="Oudot-Le Secq M.P."/>
            <person name="Napoli C."/>
            <person name="Obornik M."/>
            <person name="Parker M.S."/>
            <person name="Petit J.L."/>
            <person name="Porcel B.M."/>
            <person name="Poulsen N."/>
            <person name="Robison M."/>
            <person name="Rychlewski L."/>
            <person name="Rynearson T.A."/>
            <person name="Schmutz J."/>
            <person name="Shapiro H."/>
            <person name="Siaut M."/>
            <person name="Stanley M."/>
            <person name="Sussman M.R."/>
            <person name="Taylor A.R."/>
            <person name="Vardi A."/>
            <person name="von Dassow P."/>
            <person name="Vyverman W."/>
            <person name="Willis A."/>
            <person name="Wyrwicz L.S."/>
            <person name="Rokhsar D.S."/>
            <person name="Weissenbach J."/>
            <person name="Armbrust E.V."/>
            <person name="Green B.R."/>
            <person name="Van de Peer Y."/>
            <person name="Grigoriev I.V."/>
        </authorList>
    </citation>
    <scope>NUCLEOTIDE SEQUENCE [LARGE SCALE GENOMIC DNA]</scope>
    <source>
        <strain evidence="5 6">CCMP1335</strain>
    </source>
</reference>
<dbReference type="EMBL" id="CM000642">
    <property type="protein sequence ID" value="EED91977.1"/>
    <property type="molecule type" value="Genomic_DNA"/>
</dbReference>
<dbReference type="PANTHER" id="PTHR21686">
    <property type="entry name" value="DEOXYNUCLEOTIDYLTRANSFERASE TERMINAL-INTERACTING PROTEIN 2"/>
    <property type="match status" value="1"/>
</dbReference>
<dbReference type="InterPro" id="IPR039883">
    <property type="entry name" value="Fcf2/DNTTIP2"/>
</dbReference>
<accession>B8C2N4</accession>
<feature type="compositionally biased region" description="Basic residues" evidence="3">
    <location>
        <begin position="104"/>
        <end position="114"/>
    </location>
</feature>
<feature type="compositionally biased region" description="Basic and acidic residues" evidence="3">
    <location>
        <begin position="91"/>
        <end position="103"/>
    </location>
</feature>
<protein>
    <recommendedName>
        <fullName evidence="4">Fcf2 pre-rRNA processing C-terminal domain-containing protein</fullName>
    </recommendedName>
</protein>
<gene>
    <name evidence="5" type="ORF">THAPSDRAFT_34357</name>
</gene>
<dbReference type="GO" id="GO:0005730">
    <property type="term" value="C:nucleolus"/>
    <property type="evidence" value="ECO:0007669"/>
    <property type="project" value="UniProtKB-SubCell"/>
</dbReference>
<evidence type="ECO:0000256" key="2">
    <source>
        <dbReference type="ARBA" id="ARBA00023242"/>
    </source>
</evidence>
<dbReference type="GeneID" id="7449624"/>
<dbReference type="RefSeq" id="XP_002290225.1">
    <property type="nucleotide sequence ID" value="XM_002290189.1"/>
</dbReference>
<dbReference type="AlphaFoldDB" id="B8C2N4"/>
<proteinExistence type="predicted"/>
<name>B8C2N4_THAPS</name>
<sequence>TAGKGWFGMAPTPMTDSLKTDLTIIKNRNYLDPKKFYKSADSFEGKVLQLGTVIEGSSEYYSSRLTKRERRQNLTEEIMADGGVTSYAKRKYLEVQGEKQNRKERSKGRGNKRR</sequence>
<dbReference type="Proteomes" id="UP000001449">
    <property type="component" value="Chromosome 5"/>
</dbReference>
<feature type="domain" description="Fcf2 pre-rRNA processing C-terminal" evidence="4">
    <location>
        <begin position="1"/>
        <end position="91"/>
    </location>
</feature>
<dbReference type="eggNOG" id="KOG3100">
    <property type="taxonomic scope" value="Eukaryota"/>
</dbReference>
<dbReference type="STRING" id="35128.B8C2N4"/>
<dbReference type="InParanoid" id="B8C2N4"/>
<evidence type="ECO:0000313" key="6">
    <source>
        <dbReference type="Proteomes" id="UP000001449"/>
    </source>
</evidence>
<dbReference type="Pfam" id="PF08698">
    <property type="entry name" value="Fcf2"/>
    <property type="match status" value="1"/>
</dbReference>
<dbReference type="InterPro" id="IPR014810">
    <property type="entry name" value="Fcf2_C"/>
</dbReference>
<dbReference type="PANTHER" id="PTHR21686:SF12">
    <property type="entry name" value="DEOXYNUCLEOTIDYLTRANSFERASE TERMINAL-INTERACTING PROTEIN 2"/>
    <property type="match status" value="1"/>
</dbReference>
<feature type="region of interest" description="Disordered" evidence="3">
    <location>
        <begin position="91"/>
        <end position="114"/>
    </location>
</feature>
<feature type="non-terminal residue" evidence="5">
    <location>
        <position position="1"/>
    </location>
</feature>